<name>A0A179D3U8_9BACT</name>
<keyword evidence="2" id="KW-1185">Reference proteome</keyword>
<dbReference type="RefSeq" id="WP_068670287.1">
    <property type="nucleotide sequence ID" value="NZ_LWLG01000007.1"/>
</dbReference>
<accession>A0A179D3U8</accession>
<dbReference type="PATRIC" id="fig|999894.6.peg.1166"/>
<reference evidence="1 2" key="1">
    <citation type="submission" date="2016-04" db="EMBL/GenBank/DDBJ databases">
        <title>Genome analysis of Thermosulfurimonas dismutans, the first thermophilic sulfur-disproportionating bacterium of the phylum Thermodesulfobacteria.</title>
        <authorList>
            <person name="Mardanov A.V."/>
            <person name="Beletsky A.V."/>
            <person name="Kadnikov V.V."/>
            <person name="Slobodkin A.I."/>
            <person name="Ravin N.V."/>
        </authorList>
    </citation>
    <scope>NUCLEOTIDE SEQUENCE [LARGE SCALE GENOMIC DNA]</scope>
    <source>
        <strain evidence="1 2">S95</strain>
    </source>
</reference>
<evidence type="ECO:0000313" key="2">
    <source>
        <dbReference type="Proteomes" id="UP000078390"/>
    </source>
</evidence>
<protein>
    <submittedName>
        <fullName evidence="1">Type IV fimbrial biogenesis protein PilY1</fullName>
    </submittedName>
</protein>
<dbReference type="Proteomes" id="UP000078390">
    <property type="component" value="Unassembled WGS sequence"/>
</dbReference>
<gene>
    <name evidence="1" type="ORF">TDIS_1172</name>
</gene>
<dbReference type="InterPro" id="IPR036465">
    <property type="entry name" value="vWFA_dom_sf"/>
</dbReference>
<dbReference type="EMBL" id="LWLG01000007">
    <property type="protein sequence ID" value="OAQ20716.1"/>
    <property type="molecule type" value="Genomic_DNA"/>
</dbReference>
<organism evidence="1 2">
    <name type="scientific">Thermosulfurimonas dismutans</name>
    <dbReference type="NCBI Taxonomy" id="999894"/>
    <lineage>
        <taxon>Bacteria</taxon>
        <taxon>Pseudomonadati</taxon>
        <taxon>Thermodesulfobacteriota</taxon>
        <taxon>Thermodesulfobacteria</taxon>
        <taxon>Thermodesulfobacteriales</taxon>
        <taxon>Thermodesulfobacteriaceae</taxon>
        <taxon>Thermosulfurimonas</taxon>
    </lineage>
</organism>
<dbReference type="SUPFAM" id="SSF53300">
    <property type="entry name" value="vWA-like"/>
    <property type="match status" value="1"/>
</dbReference>
<sequence length="1258" mass="139999">MRRKFEVSWLMLLSLFLFLVMKLPRVVEAAEYCALPPFLTTGVSPNILFVLDVSGSMTRRAYREIYNPDKTYEGYFDPNKKYKLVHELAFFSFPEVFWEEAGDAEENCPFDFNIGFDFDFDDLSFSFSIGNVCSGNFLNWLFMTRIDLLRWAITGGTPESCTDDFFLSFFSVDSLLDSPECDPAFSSSCNGDTCMLETYIGQKVKVPKSRIQGILQQMEKESVRPRFGALFYSDRIRPEKVYLGDYPYTGRGQPGDADPDHPYTHLIRFVNYISPLGGTGTAIAMWEAYDYFAQNNAHDYANGFDIAPGTYKDPQYFCDYQKANCQPAPCAKNFIILVSDGHWNYGGTPEGEWTCRIDSGYENYSADPVVPAYRMHHDVLRTLTTASGGSTNIRVQQVYALGLFLGSAGEIALKNVAMYGSFDLNHGDWPNGLTNYPQDTCWPVEDCPIISKGSLCTPLPPSSEDWDKDGDGVPDTFFSAQTASEIKGSLLKFLISILAKTASGTSVSVLTARGLKGSSVVQAVFYPQKYFGSQNLSWIGYLYDYWLYTSFTTSNIREDTPIQNRALDVCSPSLQEGGDYILDFKIDNHTGDLQIDAYYSACNGTATTKATTYNSLDEVHPVWEAGEKLASSNATTRIIYTSADQSSLLPSRPVSLSEFKNVANATAGLLGDEDGDRVIDDADETIKVIDNPIRATDLVNYVYGVDLAGYRSRTTDTGKVWKLGDIIYSTPQVVQYYRENTSSGKAYNVVYVGANDGMLHAFRLGQPRFDGLAANQVVKLCNNSPETCSTDELGEELWAFVPKNALPYLRYLTDPEYCHLYYVDLQPYIVQVDDNKDEIPEKVILIGGMRLGGAAGCTGTGCINPPEDTCNNPSRYSPTSNDCVGLSSYFALDVTDPERPKFLWEFADPDLGFTYSGPAVITYNGTRYVMFLSGPTSYKGDVGQDLKAFVLKLRDDFTVERVYKFPDDYGSGGDTSFFAPYNNAFGGRLFSNGIDYDKDGNTDMVVFGINQRAGGVWQGNIAGVLINSVNPAEWDFQTIFTSAIEPVTAKVEYMECFGHHFIFFGTGRWFFKDDEPGQNTQDTEKLYGVSIDDCLTGGSCMINPAHGFDDPCNDLLAANRVPAWRITLAPKDDIYFKERLITDPTTTDMNIILFTTFQPTADICGYGGRTRVWAMNCAIGGALNDTSCPGYTLESYGGTIYLQLSRGNIEEFKLSTESFTQEAGKATEWQIGVPPDGHPPFLRPFQSAVGHIIYWFER</sequence>
<dbReference type="OrthoDB" id="7156875at2"/>
<proteinExistence type="predicted"/>
<dbReference type="AlphaFoldDB" id="A0A179D3U8"/>
<evidence type="ECO:0000313" key="1">
    <source>
        <dbReference type="EMBL" id="OAQ20716.1"/>
    </source>
</evidence>
<dbReference type="STRING" id="999894.TDIS_1172"/>
<comment type="caution">
    <text evidence="1">The sequence shown here is derived from an EMBL/GenBank/DDBJ whole genome shotgun (WGS) entry which is preliminary data.</text>
</comment>